<evidence type="ECO:0000256" key="4">
    <source>
        <dbReference type="ARBA" id="ARBA00022723"/>
    </source>
</evidence>
<keyword evidence="8" id="KW-0862">Zinc</keyword>
<proteinExistence type="inferred from homology"/>
<evidence type="ECO:0000256" key="6">
    <source>
        <dbReference type="ARBA" id="ARBA00022771"/>
    </source>
</evidence>
<dbReference type="Gene3D" id="3.30.40.10">
    <property type="entry name" value="Zinc/RING finger domain, C3HC4 (zinc finger)"/>
    <property type="match status" value="1"/>
</dbReference>
<dbReference type="CDD" id="cd02440">
    <property type="entry name" value="AdoMet_MTases"/>
    <property type="match status" value="1"/>
</dbReference>
<dbReference type="FunFam" id="1.10.10.10:FF:000213">
    <property type="entry name" value="Coniferyl alcohol 9-O-methyltransferase"/>
    <property type="match status" value="1"/>
</dbReference>
<dbReference type="Pfam" id="PF08100">
    <property type="entry name" value="Dimerisation"/>
    <property type="match status" value="1"/>
</dbReference>
<dbReference type="InterPro" id="IPR036390">
    <property type="entry name" value="WH_DNA-bd_sf"/>
</dbReference>
<dbReference type="InterPro" id="IPR016461">
    <property type="entry name" value="COMT-like"/>
</dbReference>
<dbReference type="InParanoid" id="A0A6I9U2K0"/>
<evidence type="ECO:0000259" key="10">
    <source>
        <dbReference type="PROSITE" id="PS51873"/>
    </source>
</evidence>
<keyword evidence="6" id="KW-0863">Zinc-finger</keyword>
<dbReference type="AlphaFoldDB" id="A0A6I9U2K0"/>
<dbReference type="GO" id="GO:0008757">
    <property type="term" value="F:S-adenosylmethionine-dependent methyltransferase activity"/>
    <property type="evidence" value="ECO:0007669"/>
    <property type="project" value="UniProtKB-ARBA"/>
</dbReference>
<evidence type="ECO:0000256" key="5">
    <source>
        <dbReference type="ARBA" id="ARBA00022737"/>
    </source>
</evidence>
<evidence type="ECO:0000313" key="12">
    <source>
        <dbReference type="RefSeq" id="XP_011091736.1"/>
    </source>
</evidence>
<organism evidence="11 12">
    <name type="scientific">Sesamum indicum</name>
    <name type="common">Oriental sesame</name>
    <name type="synonym">Sesamum orientale</name>
    <dbReference type="NCBI Taxonomy" id="4182"/>
    <lineage>
        <taxon>Eukaryota</taxon>
        <taxon>Viridiplantae</taxon>
        <taxon>Streptophyta</taxon>
        <taxon>Embryophyta</taxon>
        <taxon>Tracheophyta</taxon>
        <taxon>Spermatophyta</taxon>
        <taxon>Magnoliopsida</taxon>
        <taxon>eudicotyledons</taxon>
        <taxon>Gunneridae</taxon>
        <taxon>Pentapetalae</taxon>
        <taxon>asterids</taxon>
        <taxon>lamiids</taxon>
        <taxon>Lamiales</taxon>
        <taxon>Pedaliaceae</taxon>
        <taxon>Sesamum</taxon>
    </lineage>
</organism>
<dbReference type="RefSeq" id="XP_011091736.1">
    <property type="nucleotide sequence ID" value="XM_011093434.1"/>
</dbReference>
<feature type="domain" description="RING-type" evidence="10">
    <location>
        <begin position="15"/>
        <end position="231"/>
    </location>
</feature>
<dbReference type="PANTHER" id="PTHR11746">
    <property type="entry name" value="O-METHYLTRANSFERASE"/>
    <property type="match status" value="1"/>
</dbReference>
<dbReference type="SUPFAM" id="SSF53335">
    <property type="entry name" value="S-adenosyl-L-methionine-dependent methyltransferases"/>
    <property type="match status" value="1"/>
</dbReference>
<keyword evidence="11" id="KW-1185">Reference proteome</keyword>
<keyword evidence="5" id="KW-0677">Repeat</keyword>
<dbReference type="InterPro" id="IPR036388">
    <property type="entry name" value="WH-like_DNA-bd_sf"/>
</dbReference>
<dbReference type="Gene3D" id="3.40.50.150">
    <property type="entry name" value="Vaccinia Virus protein VP39"/>
    <property type="match status" value="1"/>
</dbReference>
<comment type="similarity">
    <text evidence="9">Belongs to the class I-like SAM-binding methyltransferase superfamily. Cation-independent O-methyltransferase family. COMT subfamily.</text>
</comment>
<accession>A0A6I9U2K0</accession>
<dbReference type="InterPro" id="IPR013083">
    <property type="entry name" value="Znf_RING/FYVE/PHD"/>
</dbReference>
<dbReference type="InterPro" id="IPR012967">
    <property type="entry name" value="COMT_dimerisation"/>
</dbReference>
<dbReference type="GO" id="GO:0008171">
    <property type="term" value="F:O-methyltransferase activity"/>
    <property type="evidence" value="ECO:0007669"/>
    <property type="project" value="InterPro"/>
</dbReference>
<dbReference type="OrthoDB" id="2410195at2759"/>
<name>A0A6I9U2K0_SESIN</name>
<gene>
    <name evidence="12" type="primary">LOC105172095</name>
</gene>
<dbReference type="GeneID" id="105172095"/>
<keyword evidence="7" id="KW-0833">Ubl conjugation pathway</keyword>
<keyword evidence="4" id="KW-0479">Metal-binding</keyword>
<keyword evidence="1" id="KW-0489">Methyltransferase</keyword>
<dbReference type="PROSITE" id="PS51873">
    <property type="entry name" value="TRIAD"/>
    <property type="match status" value="1"/>
</dbReference>
<keyword evidence="2" id="KW-0808">Transferase</keyword>
<dbReference type="Proteomes" id="UP000504604">
    <property type="component" value="Linkage group LG10"/>
</dbReference>
<dbReference type="FunFam" id="3.40.50.150:FF:000057">
    <property type="entry name" value="O-methyltransferase ZRP4"/>
    <property type="match status" value="1"/>
</dbReference>
<dbReference type="InterPro" id="IPR001077">
    <property type="entry name" value="COMT_C"/>
</dbReference>
<dbReference type="SUPFAM" id="SSF46785">
    <property type="entry name" value="Winged helix' DNA-binding domain"/>
    <property type="match status" value="1"/>
</dbReference>
<dbReference type="GO" id="GO:0008270">
    <property type="term" value="F:zinc ion binding"/>
    <property type="evidence" value="ECO:0007669"/>
    <property type="project" value="UniProtKB-KW"/>
</dbReference>
<dbReference type="PROSITE" id="PS51683">
    <property type="entry name" value="SAM_OMT_II"/>
    <property type="match status" value="1"/>
</dbReference>
<reference evidence="12" key="1">
    <citation type="submission" date="2025-08" db="UniProtKB">
        <authorList>
            <consortium name="RefSeq"/>
        </authorList>
    </citation>
    <scope>IDENTIFICATION</scope>
</reference>
<evidence type="ECO:0000256" key="8">
    <source>
        <dbReference type="ARBA" id="ARBA00022833"/>
    </source>
</evidence>
<sequence>MRNHEEKESSEIQASAFTCEICLESKPSCQKFEHTNNYFVHNFCMSCVTRHIQAKLEETISTINCPELTCHQILDPIDCRAKIPPRLFTQWCDCLCRSVVSGSEKCYCPYMDCSEVVLNECNETVKRCLCPGCKRPFCYACRVPWHAGYWCSESHQARDYNERRFGFLLERMKWTRCPDCGQPVERISGCRDVICRLIKNDMEMIKQERSSELLEAQAHIWNQVFSYINSMSLKCATELGIPDIIHKHGRPMTLTELVDALPGADKPKADCVYRLMRILVHSGFFVLEKIDSCNKEAYSLTPASRLLIGDHTMSMKAYVLSQLDPILTEPWQHLSRWFQNTEYHTAFHTANNGTSIWEQKERNPRFSHLFDQGMACDTPMVADAITRDCRQVFEGLDSIVDVGGGTGTLAKAIAEAFPQIHCLVLELAPVIAGLQGTRNLEYVEGDMFEYIPPADAVVLKWILHDWSDEECVGILKKCKAAITSNGKRGKVVIIEMVLDDQNADHKSVETQLFIDMLMMTILRGRERKEIEWAKLFSDAGFTNYKISPILGLRSIIEVYP</sequence>
<evidence type="ECO:0000256" key="7">
    <source>
        <dbReference type="ARBA" id="ARBA00022786"/>
    </source>
</evidence>
<dbReference type="GO" id="GO:0046983">
    <property type="term" value="F:protein dimerization activity"/>
    <property type="evidence" value="ECO:0007669"/>
    <property type="project" value="InterPro"/>
</dbReference>
<evidence type="ECO:0000256" key="9">
    <source>
        <dbReference type="ARBA" id="ARBA00034481"/>
    </source>
</evidence>
<evidence type="ECO:0000256" key="3">
    <source>
        <dbReference type="ARBA" id="ARBA00022691"/>
    </source>
</evidence>
<protein>
    <submittedName>
        <fullName evidence="12">Trans-resveratrol di-O-methyltransferase-like</fullName>
    </submittedName>
</protein>
<evidence type="ECO:0000256" key="1">
    <source>
        <dbReference type="ARBA" id="ARBA00022603"/>
    </source>
</evidence>
<dbReference type="SUPFAM" id="SSF57850">
    <property type="entry name" value="RING/U-box"/>
    <property type="match status" value="1"/>
</dbReference>
<dbReference type="GO" id="GO:0032259">
    <property type="term" value="P:methylation"/>
    <property type="evidence" value="ECO:0007669"/>
    <property type="project" value="UniProtKB-KW"/>
</dbReference>
<dbReference type="KEGG" id="sind:105172095"/>
<dbReference type="Gene3D" id="1.10.10.10">
    <property type="entry name" value="Winged helix-like DNA-binding domain superfamily/Winged helix DNA-binding domain"/>
    <property type="match status" value="1"/>
</dbReference>
<evidence type="ECO:0000256" key="2">
    <source>
        <dbReference type="ARBA" id="ARBA00022679"/>
    </source>
</evidence>
<dbReference type="InterPro" id="IPR044066">
    <property type="entry name" value="TRIAD_supradom"/>
</dbReference>
<keyword evidence="3" id="KW-0949">S-adenosyl-L-methionine</keyword>
<dbReference type="InterPro" id="IPR029063">
    <property type="entry name" value="SAM-dependent_MTases_sf"/>
</dbReference>
<dbReference type="Pfam" id="PF00891">
    <property type="entry name" value="Methyltransf_2"/>
    <property type="match status" value="1"/>
</dbReference>
<evidence type="ECO:0000313" key="11">
    <source>
        <dbReference type="Proteomes" id="UP000504604"/>
    </source>
</evidence>